<dbReference type="AlphaFoldDB" id="A0A918SHM3"/>
<evidence type="ECO:0000313" key="2">
    <source>
        <dbReference type="Proteomes" id="UP000610456"/>
    </source>
</evidence>
<gene>
    <name evidence="1" type="ORF">GCM10007103_24380</name>
</gene>
<organism evidence="1 2">
    <name type="scientific">Salinimicrobium marinum</name>
    <dbReference type="NCBI Taxonomy" id="680283"/>
    <lineage>
        <taxon>Bacteria</taxon>
        <taxon>Pseudomonadati</taxon>
        <taxon>Bacteroidota</taxon>
        <taxon>Flavobacteriia</taxon>
        <taxon>Flavobacteriales</taxon>
        <taxon>Flavobacteriaceae</taxon>
        <taxon>Salinimicrobium</taxon>
    </lineage>
</organism>
<reference evidence="1" key="2">
    <citation type="submission" date="2020-09" db="EMBL/GenBank/DDBJ databases">
        <authorList>
            <person name="Sun Q."/>
            <person name="Kim S."/>
        </authorList>
    </citation>
    <scope>NUCLEOTIDE SEQUENCE</scope>
    <source>
        <strain evidence="1">KCTC 12719</strain>
    </source>
</reference>
<keyword evidence="2" id="KW-1185">Reference proteome</keyword>
<reference evidence="1" key="1">
    <citation type="journal article" date="2014" name="Int. J. Syst. Evol. Microbiol.">
        <title>Complete genome sequence of Corynebacterium casei LMG S-19264T (=DSM 44701T), isolated from a smear-ripened cheese.</title>
        <authorList>
            <consortium name="US DOE Joint Genome Institute (JGI-PGF)"/>
            <person name="Walter F."/>
            <person name="Albersmeier A."/>
            <person name="Kalinowski J."/>
            <person name="Ruckert C."/>
        </authorList>
    </citation>
    <scope>NUCLEOTIDE SEQUENCE</scope>
    <source>
        <strain evidence="1">KCTC 12719</strain>
    </source>
</reference>
<comment type="caution">
    <text evidence="1">The sequence shown here is derived from an EMBL/GenBank/DDBJ whole genome shotgun (WGS) entry which is preliminary data.</text>
</comment>
<proteinExistence type="predicted"/>
<sequence length="212" mass="24147">MREFLYTCLIGLISGFTANAQSQYESGMNQAFELWQMQKPVEAANLFERIAKAEEDEWLPYYYAAQVNIIESFSMTDKSRKEQQLKEAQDLINQAATFSNGGNVEIDILQAMLHTSYLTLDPSVYGMKLSPVINNIYNEALRKAPDNPRVVLSKAEWDMGSAQFFGEDPKKYCDDLQTSLALFDKTSSVEQFYPAWGKERVETLIARTCKSN</sequence>
<accession>A0A918SHM3</accession>
<dbReference type="EMBL" id="BMXB01000010">
    <property type="protein sequence ID" value="GHA42187.1"/>
    <property type="molecule type" value="Genomic_DNA"/>
</dbReference>
<protein>
    <submittedName>
        <fullName evidence="1">Uncharacterized protein</fullName>
    </submittedName>
</protein>
<dbReference type="Proteomes" id="UP000610456">
    <property type="component" value="Unassembled WGS sequence"/>
</dbReference>
<dbReference type="RefSeq" id="WP_189605044.1">
    <property type="nucleotide sequence ID" value="NZ_BMXB01000010.1"/>
</dbReference>
<evidence type="ECO:0000313" key="1">
    <source>
        <dbReference type="EMBL" id="GHA42187.1"/>
    </source>
</evidence>
<name>A0A918SHM3_9FLAO</name>